<evidence type="ECO:0000256" key="3">
    <source>
        <dbReference type="ARBA" id="ARBA00022452"/>
    </source>
</evidence>
<keyword evidence="6" id="KW-0732">Signal</keyword>
<dbReference type="InterPro" id="IPR036942">
    <property type="entry name" value="Beta-barrel_TonB_sf"/>
</dbReference>
<dbReference type="Pfam" id="PF07715">
    <property type="entry name" value="Plug"/>
    <property type="match status" value="1"/>
</dbReference>
<organism evidence="12 13">
    <name type="scientific">Pelagicoccus enzymogenes</name>
    <dbReference type="NCBI Taxonomy" id="2773457"/>
    <lineage>
        <taxon>Bacteria</taxon>
        <taxon>Pseudomonadati</taxon>
        <taxon>Verrucomicrobiota</taxon>
        <taxon>Opitutia</taxon>
        <taxon>Puniceicoccales</taxon>
        <taxon>Pelagicoccaceae</taxon>
        <taxon>Pelagicoccus</taxon>
    </lineage>
</organism>
<evidence type="ECO:0000313" key="12">
    <source>
        <dbReference type="EMBL" id="MBD5780066.1"/>
    </source>
</evidence>
<dbReference type="GO" id="GO:0015344">
    <property type="term" value="F:siderophore uptake transmembrane transporter activity"/>
    <property type="evidence" value="ECO:0007669"/>
    <property type="project" value="TreeGrafter"/>
</dbReference>
<dbReference type="Gene3D" id="2.40.170.20">
    <property type="entry name" value="TonB-dependent receptor, beta-barrel domain"/>
    <property type="match status" value="2"/>
</dbReference>
<evidence type="ECO:0000259" key="11">
    <source>
        <dbReference type="Pfam" id="PF07715"/>
    </source>
</evidence>
<proteinExistence type="predicted"/>
<keyword evidence="12" id="KW-0675">Receptor</keyword>
<evidence type="ECO:0000256" key="2">
    <source>
        <dbReference type="ARBA" id="ARBA00022448"/>
    </source>
</evidence>
<reference evidence="12" key="1">
    <citation type="submission" date="2020-09" db="EMBL/GenBank/DDBJ databases">
        <title>Pelagicoccus enzymogenes sp. nov. with an EPS production, isolated from marine sediment.</title>
        <authorList>
            <person name="Feng X."/>
        </authorList>
    </citation>
    <scope>NUCLEOTIDE SEQUENCE</scope>
    <source>
        <strain evidence="12">NFK12</strain>
    </source>
</reference>
<keyword evidence="13" id="KW-1185">Reference proteome</keyword>
<gene>
    <name evidence="12" type="ORF">IEN85_11245</name>
</gene>
<keyword evidence="2" id="KW-0813">Transport</keyword>
<dbReference type="InterPro" id="IPR012910">
    <property type="entry name" value="Plug_dom"/>
</dbReference>
<accession>A0A927FA82</accession>
<evidence type="ECO:0000256" key="8">
    <source>
        <dbReference type="ARBA" id="ARBA00023065"/>
    </source>
</evidence>
<dbReference type="PANTHER" id="PTHR32552:SF68">
    <property type="entry name" value="FERRICHROME OUTER MEMBRANE TRANSPORTER_PHAGE RECEPTOR"/>
    <property type="match status" value="1"/>
</dbReference>
<name>A0A927FA82_9BACT</name>
<keyword evidence="8" id="KW-0406">Ion transport</keyword>
<keyword evidence="5" id="KW-0812">Transmembrane</keyword>
<keyword evidence="10" id="KW-0998">Cell outer membrane</keyword>
<evidence type="ECO:0000256" key="6">
    <source>
        <dbReference type="ARBA" id="ARBA00022729"/>
    </source>
</evidence>
<evidence type="ECO:0000256" key="9">
    <source>
        <dbReference type="ARBA" id="ARBA00023136"/>
    </source>
</evidence>
<keyword evidence="9" id="KW-0472">Membrane</keyword>
<keyword evidence="4" id="KW-0410">Iron transport</keyword>
<dbReference type="AlphaFoldDB" id="A0A927FA82"/>
<dbReference type="EMBL" id="JACYFG010000032">
    <property type="protein sequence ID" value="MBD5780066.1"/>
    <property type="molecule type" value="Genomic_DNA"/>
</dbReference>
<dbReference type="Proteomes" id="UP000622317">
    <property type="component" value="Unassembled WGS sequence"/>
</dbReference>
<evidence type="ECO:0000256" key="4">
    <source>
        <dbReference type="ARBA" id="ARBA00022496"/>
    </source>
</evidence>
<dbReference type="RefSeq" id="WP_191617184.1">
    <property type="nucleotide sequence ID" value="NZ_JACYFG010000032.1"/>
</dbReference>
<protein>
    <submittedName>
        <fullName evidence="12">TonB-dependent receptor plug domain-containing protein</fullName>
    </submittedName>
</protein>
<keyword evidence="7" id="KW-0408">Iron</keyword>
<dbReference type="Gene3D" id="2.170.130.10">
    <property type="entry name" value="TonB-dependent receptor, plug domain"/>
    <property type="match status" value="1"/>
</dbReference>
<dbReference type="GO" id="GO:0009279">
    <property type="term" value="C:cell outer membrane"/>
    <property type="evidence" value="ECO:0007669"/>
    <property type="project" value="UniProtKB-SubCell"/>
</dbReference>
<evidence type="ECO:0000256" key="10">
    <source>
        <dbReference type="ARBA" id="ARBA00023237"/>
    </source>
</evidence>
<evidence type="ECO:0000313" key="13">
    <source>
        <dbReference type="Proteomes" id="UP000622317"/>
    </source>
</evidence>
<dbReference type="InterPro" id="IPR039426">
    <property type="entry name" value="TonB-dep_rcpt-like"/>
</dbReference>
<dbReference type="InterPro" id="IPR037066">
    <property type="entry name" value="Plug_dom_sf"/>
</dbReference>
<evidence type="ECO:0000256" key="1">
    <source>
        <dbReference type="ARBA" id="ARBA00004571"/>
    </source>
</evidence>
<evidence type="ECO:0000256" key="5">
    <source>
        <dbReference type="ARBA" id="ARBA00022692"/>
    </source>
</evidence>
<dbReference type="SUPFAM" id="SSF56935">
    <property type="entry name" value="Porins"/>
    <property type="match status" value="1"/>
</dbReference>
<evidence type="ECO:0000256" key="7">
    <source>
        <dbReference type="ARBA" id="ARBA00023004"/>
    </source>
</evidence>
<comment type="caution">
    <text evidence="12">The sequence shown here is derived from an EMBL/GenBank/DDBJ whole genome shotgun (WGS) entry which is preliminary data.</text>
</comment>
<sequence>MPPLTSETLGQQNQKRPFLRKAFAALSAAGIFATASGQDSDANEDENVFELSPFTVEASSNEGYRASSTLAGTRLNTKLKDVASSISVVTKDFLDDTQSTDLKQLLVHTASTEVAGPMGNFSDDAGRNNEREFTERPIEINATTRVRGLAGATITRDYFESLIPMDSYNTDSVTVNRGANSILFGVGSPAGIINTGLISPIFEDRDSVSLSYGSYGSLRSSLDVSRLINEKLAVRFAALYEDTKYQQKPAFERDERIFATLAYRPTEDLTFKLNVESGEIDANQPRQFAPVDSLTMWWDPLAHPEGLVKPVHDAIATPALSPYGAYFGPLGPIVGSPVVWSVAGSGEVDASRNPSNAEAFLIFRHPNFTPSDSSDRELRAFATLRGTGQNQRYYNNGQNEAIANQFANRAVTDESILDFRNNLLDGDNKGSSMDFDSISLTAEQLFLDKQAGIEFAFDSQSVDLASHSLFGGARSYNLQIDVNTVLPDGNPNPNFGRPMISWAGGDWDEATTESDTYRATGFFNLKATDKFEGLLGKIIGDHTVTALFEKREEKNESLGGLQYAWGDDYVEFNRKPDGGLTLGGIGNVGNRTFRSLGGIVYLGDSLKDAASPSNADLIERLPLLNVGNSRSMRTYSYNDDAWVTREFGVIQNPITNAGLNRLERTSKAIIFNSRFLDDHLVATYGWRDDEVKSFALDGVPRGADGAVLLDDPSFVASPSGDPYQDTTFSWGVVAHMPQSIVENLGPINRLSLHYAEAENRVASNRVRHDFFDRALSAPLGETKEYGVSVALFDDNISIRANVYETVQSLRSDSSLNGLTGIIGQEVRFINQIEEVIAVNPGNQADIELLRNYPDFPQVIKDGWNITTDTNGLLQFDAPDNLSVTSDGVSKGFELEMVGNLTSNWTISMNAAKQEVTRNNSAPAVTEYLYGEFNRAAVWEESAFGRFKFNPSNETTIEDQMDTYISSLQLAQLQDGSTSIDQVREWRFNVFTNYRFADDSSLKGWTVGGGARWQDDVAIGFPQIFDTELGEYRPDVTSPYFGPDQLKIDAFVRYKRKLFEDRVDWTLQLNINNALNEDDLVPVVANPDGSFPVYSIPAERTFTLRSTFEF</sequence>
<comment type="subcellular location">
    <subcellularLocation>
        <location evidence="1">Cell outer membrane</location>
        <topology evidence="1">Multi-pass membrane protein</topology>
    </subcellularLocation>
</comment>
<keyword evidence="3" id="KW-1134">Transmembrane beta strand</keyword>
<feature type="domain" description="TonB-dependent receptor plug" evidence="11">
    <location>
        <begin position="79"/>
        <end position="192"/>
    </location>
</feature>
<dbReference type="PANTHER" id="PTHR32552">
    <property type="entry name" value="FERRICHROME IRON RECEPTOR-RELATED"/>
    <property type="match status" value="1"/>
</dbReference>